<dbReference type="PANTHER" id="PTHR43725">
    <property type="entry name" value="UDP-GLUCOSE 4-EPIMERASE"/>
    <property type="match status" value="1"/>
</dbReference>
<sequence length="323" mass="36135">MKILVAGGAGYIGSHTAKELIKEGFEVVVFDNFSTGKKELLVGGELFEGDLMHKESIKKALGSNNIEAVLHFASLIQVGESYADPRKYYTHNLITSLNLLDVMLEAGVKYFVFSSSAAVYGEPLQNPIPESHPLNPFNPYGQTKFFVEKVIQDYERAYGLKFISLRYFNAAGADPEGHLGELHDPETHLIPNILLFLLGKKKKFEIFGKDFPTKDGTAVRDYIHVTDLAKAHVLSLKKLLKSPQSEFINLGTNKGYSVLEIINKTEEITGEKVLYTESPRREGDVPVLLASREKAEKTLGWKLYHSSIETIIETAWNWHSKCA</sequence>
<evidence type="ECO:0000256" key="1">
    <source>
        <dbReference type="ARBA" id="ARBA00001911"/>
    </source>
</evidence>
<dbReference type="Pfam" id="PF01370">
    <property type="entry name" value="Epimerase"/>
    <property type="match status" value="1"/>
</dbReference>
<dbReference type="NCBIfam" id="TIGR01179">
    <property type="entry name" value="galE"/>
    <property type="match status" value="1"/>
</dbReference>
<dbReference type="SUPFAM" id="SSF51735">
    <property type="entry name" value="NAD(P)-binding Rossmann-fold domains"/>
    <property type="match status" value="1"/>
</dbReference>
<keyword evidence="3" id="KW-0520">NAD</keyword>
<name>A0A0F9F6L2_9ZZZZ</name>
<reference evidence="7" key="1">
    <citation type="journal article" date="2015" name="Nature">
        <title>Complex archaea that bridge the gap between prokaryotes and eukaryotes.</title>
        <authorList>
            <person name="Spang A."/>
            <person name="Saw J.H."/>
            <person name="Jorgensen S.L."/>
            <person name="Zaremba-Niedzwiedzka K."/>
            <person name="Martijn J."/>
            <person name="Lind A.E."/>
            <person name="van Eijk R."/>
            <person name="Schleper C."/>
            <person name="Guy L."/>
            <person name="Ettema T.J."/>
        </authorList>
    </citation>
    <scope>NUCLEOTIDE SEQUENCE</scope>
</reference>
<comment type="similarity">
    <text evidence="2">Belongs to the NAD(P)-dependent epimerase/dehydratase family.</text>
</comment>
<comment type="caution">
    <text evidence="7">The sequence shown here is derived from an EMBL/GenBank/DDBJ whole genome shotgun (WGS) entry which is preliminary data.</text>
</comment>
<dbReference type="GO" id="GO:0033499">
    <property type="term" value="P:galactose catabolic process via UDP-galactose, Leloir pathway"/>
    <property type="evidence" value="ECO:0007669"/>
    <property type="project" value="TreeGrafter"/>
</dbReference>
<gene>
    <name evidence="7" type="ORF">LCGC14_2281190</name>
</gene>
<dbReference type="InterPro" id="IPR036291">
    <property type="entry name" value="NAD(P)-bd_dom_sf"/>
</dbReference>
<comment type="cofactor">
    <cofactor evidence="1">
        <name>NAD(+)</name>
        <dbReference type="ChEBI" id="CHEBI:57540"/>
    </cofactor>
</comment>
<dbReference type="AlphaFoldDB" id="A0A0F9F6L2"/>
<evidence type="ECO:0000256" key="3">
    <source>
        <dbReference type="ARBA" id="ARBA00023027"/>
    </source>
</evidence>
<dbReference type="InterPro" id="IPR001509">
    <property type="entry name" value="Epimerase_deHydtase"/>
</dbReference>
<evidence type="ECO:0000313" key="7">
    <source>
        <dbReference type="EMBL" id="KKL52865.1"/>
    </source>
</evidence>
<feature type="domain" description="NAD-dependent epimerase/dehydratase" evidence="6">
    <location>
        <begin position="3"/>
        <end position="251"/>
    </location>
</feature>
<dbReference type="EMBL" id="LAZR01031740">
    <property type="protein sequence ID" value="KKL52865.1"/>
    <property type="molecule type" value="Genomic_DNA"/>
</dbReference>
<protein>
    <recommendedName>
        <fullName evidence="6">NAD-dependent epimerase/dehydratase domain-containing protein</fullName>
    </recommendedName>
</protein>
<keyword evidence="4" id="KW-0413">Isomerase</keyword>
<evidence type="ECO:0000256" key="2">
    <source>
        <dbReference type="ARBA" id="ARBA00007637"/>
    </source>
</evidence>
<dbReference type="InterPro" id="IPR005886">
    <property type="entry name" value="UDP_G4E"/>
</dbReference>
<dbReference type="Gene3D" id="3.90.25.10">
    <property type="entry name" value="UDP-galactose 4-epimerase, domain 1"/>
    <property type="match status" value="1"/>
</dbReference>
<evidence type="ECO:0000256" key="5">
    <source>
        <dbReference type="ARBA" id="ARBA00023277"/>
    </source>
</evidence>
<accession>A0A0F9F6L2</accession>
<evidence type="ECO:0000256" key="4">
    <source>
        <dbReference type="ARBA" id="ARBA00023235"/>
    </source>
</evidence>
<proteinExistence type="inferred from homology"/>
<dbReference type="GO" id="GO:0003978">
    <property type="term" value="F:UDP-glucose 4-epimerase activity"/>
    <property type="evidence" value="ECO:0007669"/>
    <property type="project" value="InterPro"/>
</dbReference>
<dbReference type="PANTHER" id="PTHR43725:SF53">
    <property type="entry name" value="UDP-ARABINOSE 4-EPIMERASE 1"/>
    <property type="match status" value="1"/>
</dbReference>
<keyword evidence="5" id="KW-0119">Carbohydrate metabolism</keyword>
<organism evidence="7">
    <name type="scientific">marine sediment metagenome</name>
    <dbReference type="NCBI Taxonomy" id="412755"/>
    <lineage>
        <taxon>unclassified sequences</taxon>
        <taxon>metagenomes</taxon>
        <taxon>ecological metagenomes</taxon>
    </lineage>
</organism>
<evidence type="ECO:0000259" key="6">
    <source>
        <dbReference type="Pfam" id="PF01370"/>
    </source>
</evidence>
<dbReference type="Gene3D" id="3.40.50.720">
    <property type="entry name" value="NAD(P)-binding Rossmann-like Domain"/>
    <property type="match status" value="1"/>
</dbReference>
<dbReference type="CDD" id="cd05247">
    <property type="entry name" value="UDP_G4E_1_SDR_e"/>
    <property type="match status" value="1"/>
</dbReference>